<dbReference type="EMBL" id="JAUSVO010000005">
    <property type="protein sequence ID" value="MDQ0439460.1"/>
    <property type="molecule type" value="Genomic_DNA"/>
</dbReference>
<evidence type="ECO:0000313" key="1">
    <source>
        <dbReference type="EMBL" id="MDQ0439460.1"/>
    </source>
</evidence>
<accession>A0ABU0HAW2</accession>
<dbReference type="Proteomes" id="UP001241603">
    <property type="component" value="Unassembled WGS sequence"/>
</dbReference>
<keyword evidence="2" id="KW-1185">Reference proteome</keyword>
<name>A0ABU0HAW2_9HYPH</name>
<comment type="caution">
    <text evidence="1">The sequence shown here is derived from an EMBL/GenBank/DDBJ whole genome shotgun (WGS) entry which is preliminary data.</text>
</comment>
<organism evidence="1 2">
    <name type="scientific">Kaistia dalseonensis</name>
    <dbReference type="NCBI Taxonomy" id="410840"/>
    <lineage>
        <taxon>Bacteria</taxon>
        <taxon>Pseudomonadati</taxon>
        <taxon>Pseudomonadota</taxon>
        <taxon>Alphaproteobacteria</taxon>
        <taxon>Hyphomicrobiales</taxon>
        <taxon>Kaistiaceae</taxon>
        <taxon>Kaistia</taxon>
    </lineage>
</organism>
<proteinExistence type="predicted"/>
<sequence length="136" mass="15031">MEEKAFRIKSISSSSWIEFGELRKWDDDIYFRFAARFDHFSGVVGSSTLFAGSPAGAFLEASASWRSWESDKVWQALDGELSIRIVGDVLGGRYVEIVMVAGNEKLQGSISLDAEALESAANGLRDLFDQITELAQ</sequence>
<reference evidence="1 2" key="1">
    <citation type="submission" date="2023-07" db="EMBL/GenBank/DDBJ databases">
        <title>Genomic Encyclopedia of Type Strains, Phase IV (KMG-IV): sequencing the most valuable type-strain genomes for metagenomic binning, comparative biology and taxonomic classification.</title>
        <authorList>
            <person name="Goeker M."/>
        </authorList>
    </citation>
    <scope>NUCLEOTIDE SEQUENCE [LARGE SCALE GENOMIC DNA]</scope>
    <source>
        <strain evidence="1 2">B6-8</strain>
    </source>
</reference>
<dbReference type="RefSeq" id="WP_266350338.1">
    <property type="nucleotide sequence ID" value="NZ_JAPKNG010000005.1"/>
</dbReference>
<gene>
    <name evidence="1" type="ORF">QO014_003861</name>
</gene>
<protein>
    <submittedName>
        <fullName evidence="1">Uncharacterized protein</fullName>
    </submittedName>
</protein>
<evidence type="ECO:0000313" key="2">
    <source>
        <dbReference type="Proteomes" id="UP001241603"/>
    </source>
</evidence>